<feature type="binding site" evidence="7">
    <location>
        <position position="363"/>
    </location>
    <ligand>
        <name>[4Fe-4S] cluster</name>
        <dbReference type="ChEBI" id="CHEBI:49883"/>
    </ligand>
</feature>
<evidence type="ECO:0000256" key="1">
    <source>
        <dbReference type="ARBA" id="ARBA00022485"/>
    </source>
</evidence>
<dbReference type="RefSeq" id="WP_200267798.1">
    <property type="nucleotide sequence ID" value="NZ_JAENHN010000025.1"/>
</dbReference>
<dbReference type="Gene3D" id="3.30.499.10">
    <property type="entry name" value="Aconitase, domain 3"/>
    <property type="match status" value="2"/>
</dbReference>
<dbReference type="PANTHER" id="PTHR43822">
    <property type="entry name" value="HOMOACONITASE, MITOCHONDRIAL-RELATED"/>
    <property type="match status" value="1"/>
</dbReference>
<dbReference type="GO" id="GO:0003861">
    <property type="term" value="F:3-isopropylmalate dehydratase activity"/>
    <property type="evidence" value="ECO:0007669"/>
    <property type="project" value="UniProtKB-EC"/>
</dbReference>
<comment type="pathway">
    <text evidence="7">Amino-acid biosynthesis; L-leucine biosynthesis; L-leucine from 3-methyl-2-oxobutanoate: step 2/4.</text>
</comment>
<feature type="binding site" evidence="7">
    <location>
        <position position="300"/>
    </location>
    <ligand>
        <name>[4Fe-4S] cluster</name>
        <dbReference type="ChEBI" id="CHEBI:49883"/>
    </ligand>
</feature>
<evidence type="ECO:0000256" key="2">
    <source>
        <dbReference type="ARBA" id="ARBA00022605"/>
    </source>
</evidence>
<keyword evidence="7" id="KW-0432">Leucine biosynthesis</keyword>
<keyword evidence="6 7" id="KW-0456">Lyase</keyword>
<evidence type="ECO:0000313" key="9">
    <source>
        <dbReference type="EMBL" id="MBK1810522.1"/>
    </source>
</evidence>
<dbReference type="PANTHER" id="PTHR43822:SF16">
    <property type="entry name" value="3-ISOPROPYLMALATE DEHYDRATASE LARGE SUBUNIT 2"/>
    <property type="match status" value="1"/>
</dbReference>
<comment type="function">
    <text evidence="7">Catalyzes the isomerization between 2-isopropylmalate and 3-isopropylmalate, via the formation of 2-isopropylmaleate.</text>
</comment>
<gene>
    <name evidence="7 9" type="primary">leuC</name>
    <name evidence="9" type="ORF">JHL18_07725</name>
</gene>
<comment type="similarity">
    <text evidence="7">Belongs to the aconitase/IPM isomerase family. LeuC type 2 subfamily.</text>
</comment>
<sequence length="419" mass="45149">MGMTMTQKILASHAGLETVKAGQLIQAKLDLVLGNDITSPVAIKEFKKLGDTEVFDKDKIAIVPDHFTPNKDIKAAEQCKFIREFAQQKEITNFFDIGEMGIEHVLIPEKGLVVAGDVVIGADSHTCTYGALGAFSTGIGSTDMGAGMATGECWFKVPSALKFVLKNKPAKWISGKDVILHIIGLIGVDGALYKSMEFAGDGLEYLSMDSRFTMANMAIEAGAKNGIFPVDEKTVEYMKEHSTRGYKVYEPDEDAEYDEVYEIDLSTLRPTVAFPHLPENTKTVDEAGEVKINQVVIGSCTNGRLEDLRVAASILRGKKVAKYVRTIVFPGTQKIYLQAMEEGLLKDFIEAGAIVSTPTCGPCLGGHMGILAAGERAVSTTNRNFVGRMGHVESEVYLASPAVAAASALTGVITDPELV</sequence>
<dbReference type="EMBL" id="JAENHN010000025">
    <property type="protein sequence ID" value="MBK1810522.1"/>
    <property type="molecule type" value="Genomic_DNA"/>
</dbReference>
<dbReference type="PROSITE" id="PS01244">
    <property type="entry name" value="ACONITASE_2"/>
    <property type="match status" value="1"/>
</dbReference>
<evidence type="ECO:0000313" key="10">
    <source>
        <dbReference type="Proteomes" id="UP000596739"/>
    </source>
</evidence>
<accession>A0ABS1EME0</accession>
<dbReference type="InterPro" id="IPR015931">
    <property type="entry name" value="Acnase/IPM_dHydase_lsu_aba_1/3"/>
</dbReference>
<dbReference type="PRINTS" id="PR00415">
    <property type="entry name" value="ACONITASE"/>
</dbReference>
<dbReference type="NCBIfam" id="TIGR02086">
    <property type="entry name" value="IPMI_arch"/>
    <property type="match status" value="1"/>
</dbReference>
<evidence type="ECO:0000259" key="8">
    <source>
        <dbReference type="Pfam" id="PF00330"/>
    </source>
</evidence>
<dbReference type="HAMAP" id="MF_01027">
    <property type="entry name" value="LeuC_type2"/>
    <property type="match status" value="1"/>
</dbReference>
<feature type="domain" description="Aconitase/3-isopropylmalate dehydratase large subunit alpha/beta/alpha" evidence="8">
    <location>
        <begin position="7"/>
        <end position="286"/>
    </location>
</feature>
<name>A0ABS1EME0_9CLOT</name>
<evidence type="ECO:0000256" key="6">
    <source>
        <dbReference type="ARBA" id="ARBA00023239"/>
    </source>
</evidence>
<evidence type="ECO:0000256" key="5">
    <source>
        <dbReference type="ARBA" id="ARBA00023014"/>
    </source>
</evidence>
<comment type="catalytic activity">
    <reaction evidence="7">
        <text>(2R,3S)-3-isopropylmalate = (2S)-2-isopropylmalate</text>
        <dbReference type="Rhea" id="RHEA:32287"/>
        <dbReference type="ChEBI" id="CHEBI:1178"/>
        <dbReference type="ChEBI" id="CHEBI:35121"/>
        <dbReference type="EC" id="4.2.1.33"/>
    </reaction>
</comment>
<keyword evidence="2 7" id="KW-0028">Amino-acid biosynthesis</keyword>
<dbReference type="InterPro" id="IPR018136">
    <property type="entry name" value="Aconitase_4Fe-4S_BS"/>
</dbReference>
<proteinExistence type="inferred from homology"/>
<keyword evidence="10" id="KW-1185">Reference proteome</keyword>
<dbReference type="SUPFAM" id="SSF53732">
    <property type="entry name" value="Aconitase iron-sulfur domain"/>
    <property type="match status" value="1"/>
</dbReference>
<keyword evidence="1 7" id="KW-0004">4Fe-4S</keyword>
<dbReference type="Proteomes" id="UP000596739">
    <property type="component" value="Unassembled WGS sequence"/>
</dbReference>
<dbReference type="InterPro" id="IPR033941">
    <property type="entry name" value="IPMI_cat"/>
</dbReference>
<organism evidence="9 10">
    <name type="scientific">Clostridium yunnanense</name>
    <dbReference type="NCBI Taxonomy" id="2800325"/>
    <lineage>
        <taxon>Bacteria</taxon>
        <taxon>Bacillati</taxon>
        <taxon>Bacillota</taxon>
        <taxon>Clostridia</taxon>
        <taxon>Eubacteriales</taxon>
        <taxon>Clostridiaceae</taxon>
        <taxon>Clostridium</taxon>
    </lineage>
</organism>
<keyword evidence="4 7" id="KW-0408">Iron</keyword>
<protein>
    <recommendedName>
        <fullName evidence="7">3-isopropylmalate dehydratase large subunit</fullName>
        <ecNumber evidence="7">4.2.1.33</ecNumber>
    </recommendedName>
    <alternativeName>
        <fullName evidence="7">Alpha-IPM isomerase</fullName>
        <shortName evidence="7">IPMI</shortName>
    </alternativeName>
    <alternativeName>
        <fullName evidence="7">Isopropylmalate isomerase</fullName>
    </alternativeName>
</protein>
<reference evidence="10" key="1">
    <citation type="submission" date="2021-01" db="EMBL/GenBank/DDBJ databases">
        <title>Genome public.</title>
        <authorList>
            <person name="Liu C."/>
            <person name="Sun Q."/>
        </authorList>
    </citation>
    <scope>NUCLEOTIDE SEQUENCE [LARGE SCALE GENOMIC DNA]</scope>
    <source>
        <strain evidence="10">YIM B02505</strain>
    </source>
</reference>
<dbReference type="NCBIfam" id="TIGR01343">
    <property type="entry name" value="hacA_fam"/>
    <property type="match status" value="1"/>
</dbReference>
<dbReference type="NCBIfam" id="TIGR02083">
    <property type="entry name" value="LEU2"/>
    <property type="match status" value="1"/>
</dbReference>
<keyword evidence="5 7" id="KW-0411">Iron-sulfur</keyword>
<dbReference type="InterPro" id="IPR050067">
    <property type="entry name" value="IPM_dehydratase_rel_enz"/>
</dbReference>
<comment type="cofactor">
    <cofactor evidence="7">
        <name>[4Fe-4S] cluster</name>
        <dbReference type="ChEBI" id="CHEBI:49883"/>
    </cofactor>
    <text evidence="7">Binds 1 [4Fe-4S] cluster per subunit.</text>
</comment>
<dbReference type="PROSITE" id="PS00450">
    <property type="entry name" value="ACONITASE_1"/>
    <property type="match status" value="1"/>
</dbReference>
<comment type="subunit">
    <text evidence="7">Heterodimer of LeuC and LeuD.</text>
</comment>
<comment type="caution">
    <text evidence="9">The sequence shown here is derived from an EMBL/GenBank/DDBJ whole genome shotgun (WGS) entry which is preliminary data.</text>
</comment>
<evidence type="ECO:0000256" key="4">
    <source>
        <dbReference type="ARBA" id="ARBA00023004"/>
    </source>
</evidence>
<dbReference type="InterPro" id="IPR011823">
    <property type="entry name" value="IsopropMal_deHydtase_lsu_bac"/>
</dbReference>
<evidence type="ECO:0000256" key="3">
    <source>
        <dbReference type="ARBA" id="ARBA00022723"/>
    </source>
</evidence>
<keyword evidence="3 7" id="KW-0479">Metal-binding</keyword>
<dbReference type="InterPro" id="IPR036008">
    <property type="entry name" value="Aconitase_4Fe-4S_dom"/>
</dbReference>
<dbReference type="InterPro" id="IPR006251">
    <property type="entry name" value="Homoacnase/IPMdehydase_lsu"/>
</dbReference>
<dbReference type="NCBIfam" id="NF001614">
    <property type="entry name" value="PRK00402.1"/>
    <property type="match status" value="1"/>
</dbReference>
<dbReference type="CDD" id="cd01583">
    <property type="entry name" value="IPMI"/>
    <property type="match status" value="1"/>
</dbReference>
<dbReference type="InterPro" id="IPR011826">
    <property type="entry name" value="HAcnase/IPMdehydase_lsu_prok"/>
</dbReference>
<feature type="binding site" evidence="7">
    <location>
        <position position="360"/>
    </location>
    <ligand>
        <name>[4Fe-4S] cluster</name>
        <dbReference type="ChEBI" id="CHEBI:49883"/>
    </ligand>
</feature>
<dbReference type="InterPro" id="IPR001030">
    <property type="entry name" value="Acoase/IPM_deHydtase_lsu_aba"/>
</dbReference>
<evidence type="ECO:0000256" key="7">
    <source>
        <dbReference type="HAMAP-Rule" id="MF_01027"/>
    </source>
</evidence>
<dbReference type="Pfam" id="PF00330">
    <property type="entry name" value="Aconitase"/>
    <property type="match status" value="1"/>
</dbReference>
<keyword evidence="7" id="KW-0100">Branched-chain amino acid biosynthesis</keyword>
<dbReference type="EC" id="4.2.1.33" evidence="7"/>